<feature type="signal peptide" evidence="1">
    <location>
        <begin position="1"/>
        <end position="25"/>
    </location>
</feature>
<dbReference type="EMBL" id="BDOQ01000003">
    <property type="protein sequence ID" value="GBG13778.1"/>
    <property type="molecule type" value="Genomic_DNA"/>
</dbReference>
<dbReference type="Proteomes" id="UP000245081">
    <property type="component" value="Unassembled WGS sequence"/>
</dbReference>
<dbReference type="GO" id="GO:0020037">
    <property type="term" value="F:heme binding"/>
    <property type="evidence" value="ECO:0007669"/>
    <property type="project" value="InterPro"/>
</dbReference>
<evidence type="ECO:0000256" key="1">
    <source>
        <dbReference type="SAM" id="SignalP"/>
    </source>
</evidence>
<dbReference type="RefSeq" id="WP_109014945.1">
    <property type="nucleotide sequence ID" value="NZ_BDOQ01000003.1"/>
</dbReference>
<gene>
    <name evidence="2" type="ORF">NMK_1329</name>
</gene>
<dbReference type="PROSITE" id="PS51257">
    <property type="entry name" value="PROKAR_LIPOPROTEIN"/>
    <property type="match status" value="1"/>
</dbReference>
<dbReference type="GO" id="GO:0009055">
    <property type="term" value="F:electron transfer activity"/>
    <property type="evidence" value="ECO:0007669"/>
    <property type="project" value="InterPro"/>
</dbReference>
<organism evidence="2 3">
    <name type="scientific">Novimethylophilus kurashikiensis</name>
    <dbReference type="NCBI Taxonomy" id="1825523"/>
    <lineage>
        <taxon>Bacteria</taxon>
        <taxon>Pseudomonadati</taxon>
        <taxon>Pseudomonadota</taxon>
        <taxon>Betaproteobacteria</taxon>
        <taxon>Nitrosomonadales</taxon>
        <taxon>Methylophilaceae</taxon>
        <taxon>Novimethylophilus</taxon>
    </lineage>
</organism>
<reference evidence="2 3" key="1">
    <citation type="journal article" date="2018" name="Environ. Microbiol.">
        <title>Isolation and genomic characterization of Novimethylophilus kurashikiensis gen. nov. sp. nov., a new lanthanide-dependent methylotrophic species of Methylophilaceae.</title>
        <authorList>
            <person name="Lv H."/>
            <person name="Sahin N."/>
            <person name="Tani A."/>
        </authorList>
    </citation>
    <scope>NUCLEOTIDE SEQUENCE [LARGE SCALE GENOMIC DNA]</scope>
    <source>
        <strain evidence="2 3">La2-4</strain>
    </source>
</reference>
<proteinExistence type="predicted"/>
<keyword evidence="1" id="KW-0732">Signal</keyword>
<dbReference type="GO" id="GO:0022900">
    <property type="term" value="P:electron transport chain"/>
    <property type="evidence" value="ECO:0007669"/>
    <property type="project" value="InterPro"/>
</dbReference>
<keyword evidence="3" id="KW-1185">Reference proteome</keyword>
<dbReference type="Gene3D" id="1.20.120.10">
    <property type="entry name" value="Cytochrome c/b562"/>
    <property type="match status" value="1"/>
</dbReference>
<comment type="caution">
    <text evidence="2">The sequence shown here is derived from an EMBL/GenBank/DDBJ whole genome shotgun (WGS) entry which is preliminary data.</text>
</comment>
<dbReference type="SUPFAM" id="SSF47175">
    <property type="entry name" value="Cytochromes"/>
    <property type="match status" value="1"/>
</dbReference>
<evidence type="ECO:0008006" key="4">
    <source>
        <dbReference type="Google" id="ProtNLM"/>
    </source>
</evidence>
<sequence>MKFLAISTLAAALLALAGCGQQASAKPESVFKPTASIQEIMVSIVDPNADEVWNAVASVSTAAGTEDKQPHSDEEWAKVRRHAVTLLEATNLLLIEGRSVAPKGASTSSVAAELNPEEIQKGIAAKHADFVQHVHALHDTVQQAIVAIDAKNAEELVKVGGNIDQVCEQCHKQFWYPNDKLPTAANDLGVQSGSSLYLKLRKAA</sequence>
<feature type="chain" id="PRO_5015358187" description="Cytochrome C" evidence="1">
    <location>
        <begin position="26"/>
        <end position="204"/>
    </location>
</feature>
<evidence type="ECO:0000313" key="2">
    <source>
        <dbReference type="EMBL" id="GBG13778.1"/>
    </source>
</evidence>
<dbReference type="OrthoDB" id="8537166at2"/>
<accession>A0A2R5F895</accession>
<protein>
    <recommendedName>
        <fullName evidence="4">Cytochrome C</fullName>
    </recommendedName>
</protein>
<evidence type="ECO:0000313" key="3">
    <source>
        <dbReference type="Proteomes" id="UP000245081"/>
    </source>
</evidence>
<dbReference type="AlphaFoldDB" id="A0A2R5F895"/>
<dbReference type="GO" id="GO:0005506">
    <property type="term" value="F:iron ion binding"/>
    <property type="evidence" value="ECO:0007669"/>
    <property type="project" value="InterPro"/>
</dbReference>
<name>A0A2R5F895_9PROT</name>
<dbReference type="InterPro" id="IPR010980">
    <property type="entry name" value="Cyt_c/b562"/>
</dbReference>